<reference evidence="2" key="1">
    <citation type="submission" date="2016-11" db="EMBL/GenBank/DDBJ databases">
        <title>Actinomyces gypaetusis sp. nov. isolated from Gypaetus barbatus in Qinghai Tibet Plateau China.</title>
        <authorList>
            <person name="Meng X."/>
        </authorList>
    </citation>
    <scope>NUCLEOTIDE SEQUENCE [LARGE SCALE GENOMIC DNA]</scope>
    <source>
        <strain evidence="2">DSM 15383</strain>
    </source>
</reference>
<comment type="caution">
    <text evidence="1">The sequence shown here is derived from an EMBL/GenBank/DDBJ whole genome shotgun (WGS) entry which is preliminary data.</text>
</comment>
<protein>
    <submittedName>
        <fullName evidence="1">Uncharacterized protein</fullName>
    </submittedName>
</protein>
<dbReference type="EMBL" id="MPDM01000007">
    <property type="protein sequence ID" value="OKL47357.1"/>
    <property type="molecule type" value="Genomic_DNA"/>
</dbReference>
<accession>A0A1Q5PL51</accession>
<keyword evidence="2" id="KW-1185">Reference proteome</keyword>
<organism evidence="1 2">
    <name type="scientific">Boudabousia marimammalium</name>
    <dbReference type="NCBI Taxonomy" id="156892"/>
    <lineage>
        <taxon>Bacteria</taxon>
        <taxon>Bacillati</taxon>
        <taxon>Actinomycetota</taxon>
        <taxon>Actinomycetes</taxon>
        <taxon>Actinomycetales</taxon>
        <taxon>Actinomycetaceae</taxon>
        <taxon>Boudabousia</taxon>
    </lineage>
</organism>
<dbReference type="STRING" id="156892.BM477_06725"/>
<sequence>MKISGEYRGYGTIDTVTKEGDEGYERFARLAMQLALQAQEVDPTDPHPLVLGQGPTRIFDREKALEWAELWQDIDLWNYGGWYMLITLLDSRWLGTENDLKNLAHHLAVGALEGSPALALSMVALGQPPSLTGGLENYHISR</sequence>
<dbReference type="Proteomes" id="UP000186465">
    <property type="component" value="Unassembled WGS sequence"/>
</dbReference>
<gene>
    <name evidence="1" type="ORF">BM477_06725</name>
</gene>
<dbReference type="AlphaFoldDB" id="A0A1Q5PL51"/>
<name>A0A1Q5PL51_9ACTO</name>
<evidence type="ECO:0000313" key="1">
    <source>
        <dbReference type="EMBL" id="OKL47357.1"/>
    </source>
</evidence>
<evidence type="ECO:0000313" key="2">
    <source>
        <dbReference type="Proteomes" id="UP000186465"/>
    </source>
</evidence>
<proteinExistence type="predicted"/>